<keyword evidence="5" id="KW-1185">Reference proteome</keyword>
<dbReference type="OMA" id="KGINADN"/>
<comment type="caution">
    <text evidence="4">The sequence shown here is derived from an EMBL/GenBank/DDBJ whole genome shotgun (WGS) entry which is preliminary data.</text>
</comment>
<evidence type="ECO:0000256" key="1">
    <source>
        <dbReference type="ARBA" id="ARBA00004123"/>
    </source>
</evidence>
<dbReference type="OrthoDB" id="5627at2759"/>
<organism evidence="4 5">
    <name type="scientific">Plasmodium gonderi</name>
    <dbReference type="NCBI Taxonomy" id="77519"/>
    <lineage>
        <taxon>Eukaryota</taxon>
        <taxon>Sar</taxon>
        <taxon>Alveolata</taxon>
        <taxon>Apicomplexa</taxon>
        <taxon>Aconoidasida</taxon>
        <taxon>Haemosporida</taxon>
        <taxon>Plasmodiidae</taxon>
        <taxon>Plasmodium</taxon>
        <taxon>Plasmodium (Plasmodium)</taxon>
    </lineage>
</organism>
<dbReference type="GeneID" id="39749140"/>
<dbReference type="GO" id="GO:0000398">
    <property type="term" value="P:mRNA splicing, via spliceosome"/>
    <property type="evidence" value="ECO:0007669"/>
    <property type="project" value="TreeGrafter"/>
</dbReference>
<evidence type="ECO:0000256" key="2">
    <source>
        <dbReference type="ARBA" id="ARBA00007643"/>
    </source>
</evidence>
<accession>A0A1Y1JPQ4</accession>
<evidence type="ECO:0008006" key="6">
    <source>
        <dbReference type="Google" id="ProtNLM"/>
    </source>
</evidence>
<dbReference type="RefSeq" id="XP_028544992.1">
    <property type="nucleotide sequence ID" value="XM_028689191.1"/>
</dbReference>
<gene>
    <name evidence="4" type="ORF">PGO_124010</name>
</gene>
<dbReference type="InterPro" id="IPR010756">
    <property type="entry name" value="Tls1-like"/>
</dbReference>
<protein>
    <recommendedName>
        <fullName evidence="6">Telomere length and silencing protein 1</fullName>
    </recommendedName>
</protein>
<evidence type="ECO:0000313" key="5">
    <source>
        <dbReference type="Proteomes" id="UP000195521"/>
    </source>
</evidence>
<name>A0A1Y1JPQ4_PLAGO</name>
<reference evidence="5" key="1">
    <citation type="submission" date="2017-04" db="EMBL/GenBank/DDBJ databases">
        <title>Plasmodium gonderi genome.</title>
        <authorList>
            <person name="Arisue N."/>
            <person name="Honma H."/>
            <person name="Kawai S."/>
            <person name="Tougan T."/>
            <person name="Tanabe K."/>
            <person name="Horii T."/>
        </authorList>
    </citation>
    <scope>NUCLEOTIDE SEQUENCE [LARGE SCALE GENOMIC DNA]</scope>
    <source>
        <strain evidence="5">ATCC 30045</strain>
    </source>
</reference>
<dbReference type="Pfam" id="PF07052">
    <property type="entry name" value="Hep_59"/>
    <property type="match status" value="1"/>
</dbReference>
<keyword evidence="3" id="KW-0539">Nucleus</keyword>
<dbReference type="Proteomes" id="UP000195521">
    <property type="component" value="Unassembled WGS sequence"/>
</dbReference>
<dbReference type="GO" id="GO:0005681">
    <property type="term" value="C:spliceosomal complex"/>
    <property type="evidence" value="ECO:0007669"/>
    <property type="project" value="TreeGrafter"/>
</dbReference>
<proteinExistence type="inferred from homology"/>
<evidence type="ECO:0000313" key="4">
    <source>
        <dbReference type="EMBL" id="GAW82403.1"/>
    </source>
</evidence>
<comment type="similarity">
    <text evidence="2">Belongs to the TLS1 family.</text>
</comment>
<dbReference type="EMBL" id="BDQF01000013">
    <property type="protein sequence ID" value="GAW82403.1"/>
    <property type="molecule type" value="Genomic_DNA"/>
</dbReference>
<dbReference type="PANTHER" id="PTHR13486:SF2">
    <property type="entry name" value="SPLICING FACTOR C9ORF78"/>
    <property type="match status" value="1"/>
</dbReference>
<evidence type="ECO:0000256" key="3">
    <source>
        <dbReference type="ARBA" id="ARBA00023242"/>
    </source>
</evidence>
<comment type="subcellular location">
    <subcellularLocation>
        <location evidence="1">Nucleus</location>
    </subcellularLocation>
</comment>
<sequence>MIKKRKVKIDGTGGKRRVPFEKDAELNAPLMEERIKENTSSEEEKKLYKLKTSQNLKLLQNIRLKKKGINAENLNYDTKITQDEENEKKLLEKHFTKNITEKEIEEAHIENFIKKNMKEYYQDTNTKNYKINNEQDSSDNGGNSDYNLSKDLYKISDHLKVKNSVNSNPEKLNCITGITEVPLPIQVKLKNIEETEKLKRKLLKRAKFLNI</sequence>
<dbReference type="PANTHER" id="PTHR13486">
    <property type="entry name" value="TELOMERE LENGTH AND SILENCING PROTEIN 1 TLS1 FAMILY MEMBER"/>
    <property type="match status" value="1"/>
</dbReference>
<dbReference type="AlphaFoldDB" id="A0A1Y1JPQ4"/>